<dbReference type="InterPro" id="IPR048395">
    <property type="entry name" value="Glyco_hydro_31_C"/>
</dbReference>
<evidence type="ECO:0000313" key="2">
    <source>
        <dbReference type="EMBL" id="SDB47194.1"/>
    </source>
</evidence>
<reference evidence="2 3" key="1">
    <citation type="submission" date="2016-10" db="EMBL/GenBank/DDBJ databases">
        <authorList>
            <person name="de Groot N.N."/>
        </authorList>
    </citation>
    <scope>NUCLEOTIDE SEQUENCE [LARGE SCALE GENOMIC DNA]</scope>
    <source>
        <strain evidence="2 3">A-4</strain>
    </source>
</reference>
<keyword evidence="3" id="KW-1185">Reference proteome</keyword>
<dbReference type="Gene3D" id="2.60.40.1180">
    <property type="entry name" value="Golgi alpha-mannosidase II"/>
    <property type="match status" value="2"/>
</dbReference>
<dbReference type="Pfam" id="PF21365">
    <property type="entry name" value="Glyco_hydro_31_3rd"/>
    <property type="match status" value="1"/>
</dbReference>
<organism evidence="2 3">
    <name type="scientific">Streptococcus henryi</name>
    <dbReference type="NCBI Taxonomy" id="439219"/>
    <lineage>
        <taxon>Bacteria</taxon>
        <taxon>Bacillati</taxon>
        <taxon>Bacillota</taxon>
        <taxon>Bacilli</taxon>
        <taxon>Lactobacillales</taxon>
        <taxon>Streptococcaceae</taxon>
        <taxon>Streptococcus</taxon>
    </lineage>
</organism>
<feature type="domain" description="Glycosyl hydrolase family 31 C-terminal" evidence="1">
    <location>
        <begin position="4"/>
        <end position="46"/>
    </location>
</feature>
<dbReference type="eggNOG" id="COG1501">
    <property type="taxonomic scope" value="Bacteria"/>
</dbReference>
<dbReference type="STRING" id="439219.SAMN02910293_02351"/>
<evidence type="ECO:0000313" key="3">
    <source>
        <dbReference type="Proteomes" id="UP000182508"/>
    </source>
</evidence>
<gene>
    <name evidence="2" type="ORF">SAMN02910293_02351</name>
</gene>
<proteinExistence type="predicted"/>
<protein>
    <recommendedName>
        <fullName evidence="1">Glycosyl hydrolase family 31 C-terminal domain-containing protein</fullName>
    </recommendedName>
</protein>
<sequence length="142" mass="16562">MLSSVWFPEGTWYDFFLDISYSGNTRLSVYREKELIPAFAKEGAIIPLNSKVDTLGAEFLELLEWHLFPEKSNVFHLIEDNEDGQRSVTSLEYDWIHGKVKLSIDDPKNVIPKNRQHKLIFHYTNQTSLLLENKDRSVDFNA</sequence>
<dbReference type="AlphaFoldDB" id="A0A1G6DPT2"/>
<evidence type="ECO:0000259" key="1">
    <source>
        <dbReference type="Pfam" id="PF21365"/>
    </source>
</evidence>
<name>A0A1G6DPT2_9STRE</name>
<dbReference type="InterPro" id="IPR013780">
    <property type="entry name" value="Glyco_hydro_b"/>
</dbReference>
<accession>A0A1G6DPT2</accession>
<dbReference type="Proteomes" id="UP000182508">
    <property type="component" value="Unassembled WGS sequence"/>
</dbReference>
<dbReference type="EMBL" id="FMXP01000048">
    <property type="protein sequence ID" value="SDB47194.1"/>
    <property type="molecule type" value="Genomic_DNA"/>
</dbReference>